<evidence type="ECO:0000256" key="4">
    <source>
        <dbReference type="ARBA" id="ARBA00023136"/>
    </source>
</evidence>
<evidence type="ECO:0000256" key="2">
    <source>
        <dbReference type="ARBA" id="ARBA00022692"/>
    </source>
</evidence>
<dbReference type="GO" id="GO:0005549">
    <property type="term" value="F:odorant binding"/>
    <property type="evidence" value="ECO:0007669"/>
    <property type="project" value="TreeGrafter"/>
</dbReference>
<reference evidence="7" key="2">
    <citation type="submission" date="2025-09" db="UniProtKB">
        <authorList>
            <consortium name="Ensembl"/>
        </authorList>
    </citation>
    <scope>IDENTIFICATION</scope>
</reference>
<feature type="transmembrane region" description="Helical" evidence="6">
    <location>
        <begin position="129"/>
        <end position="146"/>
    </location>
</feature>
<dbReference type="AlphaFoldDB" id="A0A671KTF1"/>
<dbReference type="Gene3D" id="1.20.1070.10">
    <property type="entry name" value="Rhodopsin 7-helix transmembrane proteins"/>
    <property type="match status" value="1"/>
</dbReference>
<organism evidence="7 8">
    <name type="scientific">Sinocyclocheilus anshuiensis</name>
    <dbReference type="NCBI Taxonomy" id="1608454"/>
    <lineage>
        <taxon>Eukaryota</taxon>
        <taxon>Metazoa</taxon>
        <taxon>Chordata</taxon>
        <taxon>Craniata</taxon>
        <taxon>Vertebrata</taxon>
        <taxon>Euteleostomi</taxon>
        <taxon>Actinopterygii</taxon>
        <taxon>Neopterygii</taxon>
        <taxon>Teleostei</taxon>
        <taxon>Ostariophysi</taxon>
        <taxon>Cypriniformes</taxon>
        <taxon>Cyprinidae</taxon>
        <taxon>Cyprininae</taxon>
        <taxon>Sinocyclocheilus</taxon>
    </lineage>
</organism>
<dbReference type="InterPro" id="IPR000725">
    <property type="entry name" value="Olfact_rcpt"/>
</dbReference>
<evidence type="ECO:0000313" key="8">
    <source>
        <dbReference type="Proteomes" id="UP000472260"/>
    </source>
</evidence>
<reference evidence="7" key="1">
    <citation type="submission" date="2025-08" db="UniProtKB">
        <authorList>
            <consortium name="Ensembl"/>
        </authorList>
    </citation>
    <scope>IDENTIFICATION</scope>
</reference>
<evidence type="ECO:0000313" key="7">
    <source>
        <dbReference type="Ensembl" id="ENSSANP00000008827.1"/>
    </source>
</evidence>
<dbReference type="GO" id="GO:0007186">
    <property type="term" value="P:G protein-coupled receptor signaling pathway"/>
    <property type="evidence" value="ECO:0007669"/>
    <property type="project" value="InterPro"/>
</dbReference>
<dbReference type="PANTHER" id="PTHR26451:SF470">
    <property type="entry name" value="OLFACTORY RECEPTOR"/>
    <property type="match status" value="1"/>
</dbReference>
<feature type="transmembrane region" description="Helical" evidence="6">
    <location>
        <begin position="166"/>
        <end position="185"/>
    </location>
</feature>
<dbReference type="GO" id="GO:0004984">
    <property type="term" value="F:olfactory receptor activity"/>
    <property type="evidence" value="ECO:0007669"/>
    <property type="project" value="InterPro"/>
</dbReference>
<keyword evidence="4 6" id="KW-0472">Membrane</keyword>
<accession>A0A671KTF1</accession>
<dbReference type="PRINTS" id="PR00245">
    <property type="entry name" value="OLFACTORYR"/>
</dbReference>
<dbReference type="PANTHER" id="PTHR26451">
    <property type="entry name" value="G_PROTEIN_RECEP_F1_2 DOMAIN-CONTAINING PROTEIN"/>
    <property type="match status" value="1"/>
</dbReference>
<sequence>MLNHRLFVSVSHRYLVSSLKAKHAARKLDRTKRTGMQNTSDPIIQPAGFYIAALSSMLYSNVYVMFLTVIYVITIMCNVFLIAIIFYDHRLHVPKFMAVGSLALVDLVLSTSLVFIAICFPLKQKSINTNIRMAYIICAVWFFNYVNSNFCDFAPVLRLSCNNITTQWTFATTSTILPLLSSMLMKNNQSRYKALGTCSEYLILVAIFFIPIFIIFNLGHFGIVINPNVRTVCLSLSSLLPPYVNPILYSLKTKEIQSRIRSLLIQRLSIHPLNIHY</sequence>
<dbReference type="Ensembl" id="ENSSANT00000009458.1">
    <property type="protein sequence ID" value="ENSSANP00000008827.1"/>
    <property type="gene ID" value="ENSSANG00000004944.1"/>
</dbReference>
<evidence type="ECO:0000256" key="3">
    <source>
        <dbReference type="ARBA" id="ARBA00022989"/>
    </source>
</evidence>
<keyword evidence="3 6" id="KW-1133">Transmembrane helix</keyword>
<name>A0A671KTF1_9TELE</name>
<comment type="subcellular location">
    <subcellularLocation>
        <location evidence="1">Membrane</location>
        <topology evidence="1">Multi-pass membrane protein</topology>
    </subcellularLocation>
</comment>
<dbReference type="InterPro" id="IPR052921">
    <property type="entry name" value="GPCR1_Superfamily_Member"/>
</dbReference>
<dbReference type="GO" id="GO:0016020">
    <property type="term" value="C:membrane"/>
    <property type="evidence" value="ECO:0007669"/>
    <property type="project" value="UniProtKB-SubCell"/>
</dbReference>
<dbReference type="SUPFAM" id="SSF81321">
    <property type="entry name" value="Family A G protein-coupled receptor-like"/>
    <property type="match status" value="1"/>
</dbReference>
<proteinExistence type="predicted"/>
<protein>
    <submittedName>
        <fullName evidence="7">Odorant receptor, family D, subfamily 108, member 1</fullName>
    </submittedName>
</protein>
<dbReference type="Proteomes" id="UP000472260">
    <property type="component" value="Unassembled WGS sequence"/>
</dbReference>
<evidence type="ECO:0000256" key="5">
    <source>
        <dbReference type="ARBA" id="ARBA00023224"/>
    </source>
</evidence>
<feature type="transmembrane region" description="Helical" evidence="6">
    <location>
        <begin position="201"/>
        <end position="223"/>
    </location>
</feature>
<keyword evidence="8" id="KW-1185">Reference proteome</keyword>
<keyword evidence="5" id="KW-0807">Transducer</keyword>
<feature type="transmembrane region" description="Helical" evidence="6">
    <location>
        <begin position="62"/>
        <end position="87"/>
    </location>
</feature>
<dbReference type="Pfam" id="PF13853">
    <property type="entry name" value="7tm_4"/>
    <property type="match status" value="1"/>
</dbReference>
<evidence type="ECO:0000256" key="1">
    <source>
        <dbReference type="ARBA" id="ARBA00004141"/>
    </source>
</evidence>
<evidence type="ECO:0000256" key="6">
    <source>
        <dbReference type="SAM" id="Phobius"/>
    </source>
</evidence>
<keyword evidence="2 6" id="KW-0812">Transmembrane</keyword>
<feature type="transmembrane region" description="Helical" evidence="6">
    <location>
        <begin position="99"/>
        <end position="122"/>
    </location>
</feature>